<keyword evidence="2" id="KW-1185">Reference proteome</keyword>
<dbReference type="AlphaFoldDB" id="A0A9Q1MWL3"/>
<organism evidence="1 2">
    <name type="scientific">Anisodus acutangulus</name>
    <dbReference type="NCBI Taxonomy" id="402998"/>
    <lineage>
        <taxon>Eukaryota</taxon>
        <taxon>Viridiplantae</taxon>
        <taxon>Streptophyta</taxon>
        <taxon>Embryophyta</taxon>
        <taxon>Tracheophyta</taxon>
        <taxon>Spermatophyta</taxon>
        <taxon>Magnoliopsida</taxon>
        <taxon>eudicotyledons</taxon>
        <taxon>Gunneridae</taxon>
        <taxon>Pentapetalae</taxon>
        <taxon>asterids</taxon>
        <taxon>lamiids</taxon>
        <taxon>Solanales</taxon>
        <taxon>Solanaceae</taxon>
        <taxon>Solanoideae</taxon>
        <taxon>Hyoscyameae</taxon>
        <taxon>Anisodus</taxon>
    </lineage>
</organism>
<dbReference type="EMBL" id="JAJAGQ010000002">
    <property type="protein sequence ID" value="KAJ8570277.1"/>
    <property type="molecule type" value="Genomic_DNA"/>
</dbReference>
<evidence type="ECO:0000313" key="2">
    <source>
        <dbReference type="Proteomes" id="UP001152561"/>
    </source>
</evidence>
<comment type="caution">
    <text evidence="1">The sequence shown here is derived from an EMBL/GenBank/DDBJ whole genome shotgun (WGS) entry which is preliminary data.</text>
</comment>
<dbReference type="Proteomes" id="UP001152561">
    <property type="component" value="Unassembled WGS sequence"/>
</dbReference>
<sequence length="125" mass="14662">MRNQENGRLLFSSMLTKILFRASIPTKSNKRYDVTNVNESTGDTSTGLTVAQRNERTDQSILLLMDGLRLQAARGKIDLEELQQRFRWLHTQYNFWVLHHLSLPPDENVYYVTEDDTYYGVDYMP</sequence>
<name>A0A9Q1MWL3_9SOLA</name>
<accession>A0A9Q1MWL3</accession>
<proteinExistence type="predicted"/>
<reference evidence="2" key="1">
    <citation type="journal article" date="2023" name="Proc. Natl. Acad. Sci. U.S.A.">
        <title>Genomic and structural basis for evolution of tropane alkaloid biosynthesis.</title>
        <authorList>
            <person name="Wanga Y.-J."/>
            <person name="Taina T."/>
            <person name="Yua J.-Y."/>
            <person name="Lia J."/>
            <person name="Xua B."/>
            <person name="Chenc J."/>
            <person name="D'Auriad J.C."/>
            <person name="Huanga J.-P."/>
            <person name="Huanga S.-X."/>
        </authorList>
    </citation>
    <scope>NUCLEOTIDE SEQUENCE [LARGE SCALE GENOMIC DNA]</scope>
    <source>
        <strain evidence="2">cv. KIB-2019</strain>
    </source>
</reference>
<protein>
    <submittedName>
        <fullName evidence="1">Uncharacterized protein</fullName>
    </submittedName>
</protein>
<gene>
    <name evidence="1" type="ORF">K7X08_037249</name>
</gene>
<evidence type="ECO:0000313" key="1">
    <source>
        <dbReference type="EMBL" id="KAJ8570277.1"/>
    </source>
</evidence>